<dbReference type="AlphaFoldDB" id="A0A5J4W0W1"/>
<name>A0A5J4W0W1_9EUKA</name>
<feature type="region of interest" description="Disordered" evidence="1">
    <location>
        <begin position="311"/>
        <end position="360"/>
    </location>
</feature>
<sequence length="1093" mass="126133">RDSIAFDPAIDRNEAVRRESLALDPAIELNEDGNQVSNERTSDQTAEKTGYAGIEHSRLSKQLEYLKLECEKKHLSRQNENPLLVSSSRHHDKQQDGIMRDKWQRRARHYRYRSILNKVQVLAQKLDDKMLERQQYSNWRQIGELYRIMETNQCRLNDNERNKSILEEHYESTDPESELQNSNITQIERKRNSTWFANIERIKRINNRRSSTGGSKMDKSMFRYPEAGEGQMAQDNRLQSAEQSIMLETLRYGRYAHSKRDVKARRLDVENRFRVSFPSHNSGQGLPTVSRIHISEQILPVQSNVFWSETRTSHIPQNTSTSNQDNQRRTRSSNSSLLRRYHYHSREQRKINRGQGQYNKHSDELRMEDCNEQISFGANQSYNVSGVVNRYEQGSVNDDRRATSQNEGTDRKMEENNTIREDCEGKVSSQLPWITQLPTLTDQERRPSHAKIEQNQIINSNVQRMEQLPTSSTQYTTGNILVEVPNRQEQTYPSNYNTARSYTNNGCFAAQLGGLSQINESSGGSLVLGELEQQMEPQQQQLTRGSRYSLRTTTLRTLLQRKADQILKNRNGQQLSSIQYQQRSSSNSTCEASRQDIGDSRQLQSTSTCLPHTRYIKQDSRLIEQISNIWRLHDQPTDTQRSTSYSKSQAINRSLLEQKEQKIQEVCKLDSRQLGCSSGQSIDTLERRSPISSPANPINSSNIEQAGKREGECSDGSSQLALPIMVAEPHEVDFEVDNRGEKRRRINPRRENEEIKKTSTSMRDDSIIIRGSKGEELFRWVLEQRGLAAAAVNKVIEGWHTIWGRHRQRLGQFQEYWVSIGKSREELLRVEDPEVVIANFVAYLGEEQATDSNQTNCRTAISMLFKLQGFPNEKVNGSALHQIMKKPQTAMRKDRKEEPLYNLDILLRYLQEKNQINTTLSEQEHLGCTVTSIMAFSTLRLIEIHRAKATKQEKGAWTIQTSKFKGIGYDVSLTFRPLSNKSVCPTTWITSWLARRSKENRKKCLWWLQSKGKEETYEEMSKAVHMVMNAVGINKKETVTSIRKASITKGIDQGATKQEIDRFSMHADGSGIVQGHYDMNLNDKIRERLSNFE</sequence>
<gene>
    <name evidence="2" type="ORF">EZS28_015955</name>
</gene>
<feature type="region of interest" description="Disordered" evidence="1">
    <location>
        <begin position="573"/>
        <end position="605"/>
    </location>
</feature>
<feature type="compositionally biased region" description="Polar residues" evidence="1">
    <location>
        <begin position="311"/>
        <end position="321"/>
    </location>
</feature>
<dbReference type="EMBL" id="SNRW01003952">
    <property type="protein sequence ID" value="KAA6388517.1"/>
    <property type="molecule type" value="Genomic_DNA"/>
</dbReference>
<feature type="compositionally biased region" description="Basic and acidic residues" evidence="1">
    <location>
        <begin position="748"/>
        <end position="759"/>
    </location>
</feature>
<evidence type="ECO:0000256" key="1">
    <source>
        <dbReference type="SAM" id="MobiDB-lite"/>
    </source>
</evidence>
<accession>A0A5J4W0W1</accession>
<protein>
    <recommendedName>
        <fullName evidence="4">Tyr recombinase domain-containing protein</fullName>
    </recommendedName>
</protein>
<feature type="region of interest" description="Disordered" evidence="1">
    <location>
        <begin position="740"/>
        <end position="759"/>
    </location>
</feature>
<feature type="compositionally biased region" description="Basic and acidic residues" evidence="1">
    <location>
        <begin position="397"/>
        <end position="415"/>
    </location>
</feature>
<dbReference type="OrthoDB" id="2220692at2759"/>
<feature type="region of interest" description="Disordered" evidence="1">
    <location>
        <begin position="393"/>
        <end position="415"/>
    </location>
</feature>
<feature type="non-terminal residue" evidence="2">
    <location>
        <position position="1"/>
    </location>
</feature>
<feature type="region of interest" description="Disordered" evidence="1">
    <location>
        <begin position="678"/>
        <end position="716"/>
    </location>
</feature>
<evidence type="ECO:0008006" key="4">
    <source>
        <dbReference type="Google" id="ProtNLM"/>
    </source>
</evidence>
<evidence type="ECO:0000313" key="2">
    <source>
        <dbReference type="EMBL" id="KAA6388517.1"/>
    </source>
</evidence>
<evidence type="ECO:0000313" key="3">
    <source>
        <dbReference type="Proteomes" id="UP000324800"/>
    </source>
</evidence>
<organism evidence="2 3">
    <name type="scientific">Streblomastix strix</name>
    <dbReference type="NCBI Taxonomy" id="222440"/>
    <lineage>
        <taxon>Eukaryota</taxon>
        <taxon>Metamonada</taxon>
        <taxon>Preaxostyla</taxon>
        <taxon>Oxymonadida</taxon>
        <taxon>Streblomastigidae</taxon>
        <taxon>Streblomastix</taxon>
    </lineage>
</organism>
<comment type="caution">
    <text evidence="2">The sequence shown here is derived from an EMBL/GenBank/DDBJ whole genome shotgun (WGS) entry which is preliminary data.</text>
</comment>
<feature type="compositionally biased region" description="Low complexity" evidence="1">
    <location>
        <begin position="690"/>
        <end position="703"/>
    </location>
</feature>
<dbReference type="Proteomes" id="UP000324800">
    <property type="component" value="Unassembled WGS sequence"/>
</dbReference>
<proteinExistence type="predicted"/>
<reference evidence="2 3" key="1">
    <citation type="submission" date="2019-03" db="EMBL/GenBank/DDBJ databases">
        <title>Single cell metagenomics reveals metabolic interactions within the superorganism composed of flagellate Streblomastix strix and complex community of Bacteroidetes bacteria on its surface.</title>
        <authorList>
            <person name="Treitli S.C."/>
            <person name="Kolisko M."/>
            <person name="Husnik F."/>
            <person name="Keeling P."/>
            <person name="Hampl V."/>
        </authorList>
    </citation>
    <scope>NUCLEOTIDE SEQUENCE [LARGE SCALE GENOMIC DNA]</scope>
    <source>
        <strain evidence="2">ST1C</strain>
    </source>
</reference>
<feature type="compositionally biased region" description="Polar residues" evidence="1">
    <location>
        <begin position="573"/>
        <end position="592"/>
    </location>
</feature>